<evidence type="ECO:0008006" key="3">
    <source>
        <dbReference type="Google" id="ProtNLM"/>
    </source>
</evidence>
<gene>
    <name evidence="1" type="ORF">Pro02_47990</name>
</gene>
<comment type="caution">
    <text evidence="1">The sequence shown here is derived from an EMBL/GenBank/DDBJ whole genome shotgun (WGS) entry which is preliminary data.</text>
</comment>
<dbReference type="AlphaFoldDB" id="A0A8J3S5L8"/>
<sequence>MSIAFETQGGVAGRPNEDWVAATPDSLVVLDGVTPPRVTIRGCSHSVTWYTQNLGVRLLLLLQCEHDIGTALAKAIDQVNDLHRKCDLASSGTPAAAVAILRRRNELLEYLVLADTAIVIDAVTGIQVISDDRVERAAPEATARTRREEIGTPEHAEAVALMSVEQLARRNVTGGYWVASTDRAAADNAIRGEIPLTKVQRAAVFTDGASRVVDMFGEMDWQGCLDFLSEHGPRRLIAYVRELEECDPEGRRWPRFKRSDDATVALLSMWR</sequence>
<name>A0A8J3S5L8_PLARO</name>
<reference evidence="1" key="1">
    <citation type="submission" date="2021-01" db="EMBL/GenBank/DDBJ databases">
        <title>Whole genome shotgun sequence of Planobispora rosea NBRC 15558.</title>
        <authorList>
            <person name="Komaki H."/>
            <person name="Tamura T."/>
        </authorList>
    </citation>
    <scope>NUCLEOTIDE SEQUENCE</scope>
    <source>
        <strain evidence="1">NBRC 15558</strain>
    </source>
</reference>
<accession>A0A8J3S5L8</accession>
<dbReference type="RefSeq" id="WP_189242970.1">
    <property type="nucleotide sequence ID" value="NZ_BMQP01000026.1"/>
</dbReference>
<dbReference type="Proteomes" id="UP000655044">
    <property type="component" value="Unassembled WGS sequence"/>
</dbReference>
<organism evidence="1 2">
    <name type="scientific">Planobispora rosea</name>
    <dbReference type="NCBI Taxonomy" id="35762"/>
    <lineage>
        <taxon>Bacteria</taxon>
        <taxon>Bacillati</taxon>
        <taxon>Actinomycetota</taxon>
        <taxon>Actinomycetes</taxon>
        <taxon>Streptosporangiales</taxon>
        <taxon>Streptosporangiaceae</taxon>
        <taxon>Planobispora</taxon>
    </lineage>
</organism>
<dbReference type="EMBL" id="BOOI01000046">
    <property type="protein sequence ID" value="GIH86391.1"/>
    <property type="molecule type" value="Genomic_DNA"/>
</dbReference>
<evidence type="ECO:0000313" key="1">
    <source>
        <dbReference type="EMBL" id="GIH86391.1"/>
    </source>
</evidence>
<evidence type="ECO:0000313" key="2">
    <source>
        <dbReference type="Proteomes" id="UP000655044"/>
    </source>
</evidence>
<keyword evidence="2" id="KW-1185">Reference proteome</keyword>
<proteinExistence type="predicted"/>
<protein>
    <recommendedName>
        <fullName evidence="3">Integrase</fullName>
    </recommendedName>
</protein>